<dbReference type="Pfam" id="PF01557">
    <property type="entry name" value="FAA_hydrolase"/>
    <property type="match status" value="1"/>
</dbReference>
<proteinExistence type="predicted"/>
<dbReference type="KEGG" id="cmb:CSW64_01180"/>
<evidence type="ECO:0000313" key="4">
    <source>
        <dbReference type="Proteomes" id="UP000228945"/>
    </source>
</evidence>
<reference evidence="3 4" key="1">
    <citation type="submission" date="2017-10" db="EMBL/GenBank/DDBJ databases">
        <title>Genome sequence of Caulobacter mirabilis FWC38.</title>
        <authorList>
            <person name="Fiebig A."/>
            <person name="Crosson S."/>
        </authorList>
    </citation>
    <scope>NUCLEOTIDE SEQUENCE [LARGE SCALE GENOMIC DNA]</scope>
    <source>
        <strain evidence="3 4">FWC 38</strain>
    </source>
</reference>
<dbReference type="AlphaFoldDB" id="A0A2D2ASZ8"/>
<dbReference type="Gene3D" id="3.90.850.10">
    <property type="entry name" value="Fumarylacetoacetase-like, C-terminal domain"/>
    <property type="match status" value="1"/>
</dbReference>
<dbReference type="GO" id="GO:0018773">
    <property type="term" value="F:acetylpyruvate hydrolase activity"/>
    <property type="evidence" value="ECO:0007669"/>
    <property type="project" value="TreeGrafter"/>
</dbReference>
<dbReference type="EMBL" id="CP024201">
    <property type="protein sequence ID" value="ATQ41116.1"/>
    <property type="molecule type" value="Genomic_DNA"/>
</dbReference>
<name>A0A2D2ASZ8_9CAUL</name>
<sequence length="215" mass="23138">MTHAVPIRPQPVVPVEGSDRSFPVRRILCVGRNYAAHRREMGGDDRDPPFFFTKPADAIVPPGQDVPYPSATTDLHHEVELVVAVGEHGAIFGFAVGVDLTRRDLQAVAKAKGHPWDAAKGFDASAPIGAIRPFEGRIPQGRIALSVNGEIRQQAEVSDMIWSVEEILVEAGKLWALQPGDLIFTGTPEGVSALVRGDHVTGEIEGVGVIDFKVV</sequence>
<gene>
    <name evidence="3" type="ORF">CSW64_01180</name>
</gene>
<evidence type="ECO:0000313" key="3">
    <source>
        <dbReference type="EMBL" id="ATQ41116.1"/>
    </source>
</evidence>
<dbReference type="GO" id="GO:0046872">
    <property type="term" value="F:metal ion binding"/>
    <property type="evidence" value="ECO:0007669"/>
    <property type="project" value="UniProtKB-KW"/>
</dbReference>
<keyword evidence="1" id="KW-0479">Metal-binding</keyword>
<dbReference type="PANTHER" id="PTHR11820">
    <property type="entry name" value="ACYLPYRUVASE"/>
    <property type="match status" value="1"/>
</dbReference>
<dbReference type="InterPro" id="IPR036663">
    <property type="entry name" value="Fumarylacetoacetase_C_sf"/>
</dbReference>
<dbReference type="SUPFAM" id="SSF56529">
    <property type="entry name" value="FAH"/>
    <property type="match status" value="1"/>
</dbReference>
<dbReference type="InterPro" id="IPR011234">
    <property type="entry name" value="Fumarylacetoacetase-like_C"/>
</dbReference>
<accession>A0A2D2ASZ8</accession>
<evidence type="ECO:0000256" key="1">
    <source>
        <dbReference type="ARBA" id="ARBA00022723"/>
    </source>
</evidence>
<feature type="domain" description="Fumarylacetoacetase-like C-terminal" evidence="2">
    <location>
        <begin position="27"/>
        <end position="215"/>
    </location>
</feature>
<dbReference type="OrthoDB" id="5197601at2"/>
<keyword evidence="4" id="KW-1185">Reference proteome</keyword>
<dbReference type="Proteomes" id="UP000228945">
    <property type="component" value="Chromosome"/>
</dbReference>
<dbReference type="PANTHER" id="PTHR11820:SF90">
    <property type="entry name" value="FLUTATHIONE S-TRANSFERASE"/>
    <property type="match status" value="1"/>
</dbReference>
<organism evidence="3 4">
    <name type="scientific">Caulobacter mirabilis</name>
    <dbReference type="NCBI Taxonomy" id="69666"/>
    <lineage>
        <taxon>Bacteria</taxon>
        <taxon>Pseudomonadati</taxon>
        <taxon>Pseudomonadota</taxon>
        <taxon>Alphaproteobacteria</taxon>
        <taxon>Caulobacterales</taxon>
        <taxon>Caulobacteraceae</taxon>
        <taxon>Caulobacter</taxon>
    </lineage>
</organism>
<keyword evidence="3" id="KW-0378">Hydrolase</keyword>
<dbReference type="RefSeq" id="WP_099620373.1">
    <property type="nucleotide sequence ID" value="NZ_CP024201.1"/>
</dbReference>
<protein>
    <submittedName>
        <fullName evidence="3">Fumarylacetoacetate hydrolase</fullName>
    </submittedName>
</protein>
<evidence type="ECO:0000259" key="2">
    <source>
        <dbReference type="Pfam" id="PF01557"/>
    </source>
</evidence>